<dbReference type="PANTHER" id="PTHR32552:SF81">
    <property type="entry name" value="TONB-DEPENDENT OUTER MEMBRANE RECEPTOR"/>
    <property type="match status" value="1"/>
</dbReference>
<keyword evidence="4" id="KW-0410">Iron transport</keyword>
<dbReference type="InterPro" id="IPR039426">
    <property type="entry name" value="TonB-dep_rcpt-like"/>
</dbReference>
<accession>A0ABY9TXX2</accession>
<feature type="signal peptide" evidence="13">
    <location>
        <begin position="1"/>
        <end position="28"/>
    </location>
</feature>
<keyword evidence="10 11" id="KW-0998">Cell outer membrane</keyword>
<dbReference type="Proteomes" id="UP001258994">
    <property type="component" value="Chromosome"/>
</dbReference>
<protein>
    <submittedName>
        <fullName evidence="16">TonB-dependent receptor</fullName>
    </submittedName>
</protein>
<feature type="domain" description="TonB-dependent receptor-like beta-barrel" evidence="14">
    <location>
        <begin position="293"/>
        <end position="762"/>
    </location>
</feature>
<dbReference type="InterPro" id="IPR012910">
    <property type="entry name" value="Plug_dom"/>
</dbReference>
<evidence type="ECO:0000256" key="5">
    <source>
        <dbReference type="ARBA" id="ARBA00022692"/>
    </source>
</evidence>
<evidence type="ECO:0000256" key="9">
    <source>
        <dbReference type="ARBA" id="ARBA00023136"/>
    </source>
</evidence>
<evidence type="ECO:0000256" key="3">
    <source>
        <dbReference type="ARBA" id="ARBA00022452"/>
    </source>
</evidence>
<dbReference type="Pfam" id="PF07715">
    <property type="entry name" value="Plug"/>
    <property type="match status" value="1"/>
</dbReference>
<sequence length="799" mass="86276">MNPSFNKVTKGLFLACGISCAAMPAAYAEEVATDEDIEVIQVRATKRAENAKDVPMAINVTSGEDISRQGITHLEDLSASIPNFTIGDSLTTNNVYMRGMGSGADRGFEQSVSMYVNGVYMPRSRQTRASFFDVGHIEVLRGPQSVLFGLNSTAGAISIHNNKTNPGDDFHATVLAEYETEYEGVKTDLILGGSLTDDLAVRVALRESDSDGWFTTYNPMTDESETVGGRDESVARVSMVWQATDDLKVEASYENSDFFVSGSIGEIYNKSAAFIESSDAHPLWAAEADGDLNWQNSADTSLALMANGLTADNDGKPGVQQESDNASMNLTYTLGAGSEIQANLGYSDYNYGAVVDVDTTYLPMWDAYNYEEYEQTSAELVYLSPTDGDFSYIVGAYYQTSDFYTTQPNVVNLAAFGLAPFLPAFGQPESVSFFERGDNPLTVDQTMMSVFFSADYNITDDLTVIAGARWTNDEKDFDRGAECQWKTDNHDWTDTKALIGAQMGLVVCSPAGYEGNSDTIESDNVMPEITVKYTINDNMSMYAKAGQSVKSGGVATAGTIDPSSLIFDDETVTGLELGFKSSFWDDSATANITVFQSTFDDLQVKSSVIDPVTNAVKSIASNAGESTTQGVELDFSLQATNWLTVGANVAYLEAEYDTFRNGPCNIGMSNPADTVPDTCNLNGATMPFAPEMSGNVYANFEFDLGASLVLQGGANYSYSDEYFTEGSLDENVVQDSWTKVNARIGVAHVDGTWEVNLMGNNITDEKVLGGSQPFGGSYDLGYLGAPRTVSVQGVYRFGG</sequence>
<keyword evidence="5 11" id="KW-0812">Transmembrane</keyword>
<dbReference type="EMBL" id="CP134145">
    <property type="protein sequence ID" value="WNC73638.1"/>
    <property type="molecule type" value="Genomic_DNA"/>
</dbReference>
<keyword evidence="9 11" id="KW-0472">Membrane</keyword>
<evidence type="ECO:0000313" key="16">
    <source>
        <dbReference type="EMBL" id="WNC73638.1"/>
    </source>
</evidence>
<keyword evidence="8 12" id="KW-0798">TonB box</keyword>
<evidence type="ECO:0000256" key="7">
    <source>
        <dbReference type="ARBA" id="ARBA00023065"/>
    </source>
</evidence>
<comment type="subcellular location">
    <subcellularLocation>
        <location evidence="1 11">Cell outer membrane</location>
        <topology evidence="1 11">Multi-pass membrane protein</topology>
    </subcellularLocation>
</comment>
<comment type="similarity">
    <text evidence="11 12">Belongs to the TonB-dependent receptor family.</text>
</comment>
<evidence type="ECO:0000256" key="13">
    <source>
        <dbReference type="SAM" id="SignalP"/>
    </source>
</evidence>
<keyword evidence="16" id="KW-0675">Receptor</keyword>
<keyword evidence="6" id="KW-0408">Iron</keyword>
<dbReference type="PANTHER" id="PTHR32552">
    <property type="entry name" value="FERRICHROME IRON RECEPTOR-RELATED"/>
    <property type="match status" value="1"/>
</dbReference>
<dbReference type="Gene3D" id="2.40.170.20">
    <property type="entry name" value="TonB-dependent receptor, beta-barrel domain"/>
    <property type="match status" value="1"/>
</dbReference>
<reference evidence="17" key="1">
    <citation type="submission" date="2023-09" db="EMBL/GenBank/DDBJ databases">
        <authorList>
            <person name="Li S."/>
            <person name="Li X."/>
            <person name="Zhang C."/>
            <person name="Zhao Z."/>
        </authorList>
    </citation>
    <scope>NUCLEOTIDE SEQUENCE [LARGE SCALE GENOMIC DNA]</scope>
    <source>
        <strain evidence="17">SQ149</strain>
    </source>
</reference>
<dbReference type="Pfam" id="PF00593">
    <property type="entry name" value="TonB_dep_Rec_b-barrel"/>
    <property type="match status" value="1"/>
</dbReference>
<evidence type="ECO:0000256" key="1">
    <source>
        <dbReference type="ARBA" id="ARBA00004571"/>
    </source>
</evidence>
<organism evidence="16 17">
    <name type="scientific">Thalassotalea psychrophila</name>
    <dbReference type="NCBI Taxonomy" id="3065647"/>
    <lineage>
        <taxon>Bacteria</taxon>
        <taxon>Pseudomonadati</taxon>
        <taxon>Pseudomonadota</taxon>
        <taxon>Gammaproteobacteria</taxon>
        <taxon>Alteromonadales</taxon>
        <taxon>Colwelliaceae</taxon>
        <taxon>Thalassotalea</taxon>
    </lineage>
</organism>
<evidence type="ECO:0000259" key="14">
    <source>
        <dbReference type="Pfam" id="PF00593"/>
    </source>
</evidence>
<keyword evidence="17" id="KW-1185">Reference proteome</keyword>
<feature type="domain" description="TonB-dependent receptor plug" evidence="15">
    <location>
        <begin position="51"/>
        <end position="156"/>
    </location>
</feature>
<dbReference type="RefSeq" id="WP_348392749.1">
    <property type="nucleotide sequence ID" value="NZ_CP134145.1"/>
</dbReference>
<dbReference type="SUPFAM" id="SSF56935">
    <property type="entry name" value="Porins"/>
    <property type="match status" value="1"/>
</dbReference>
<feature type="chain" id="PRO_5045623646" evidence="13">
    <location>
        <begin position="29"/>
        <end position="799"/>
    </location>
</feature>
<keyword evidence="7" id="KW-0406">Ion transport</keyword>
<dbReference type="PROSITE" id="PS52016">
    <property type="entry name" value="TONB_DEPENDENT_REC_3"/>
    <property type="match status" value="1"/>
</dbReference>
<evidence type="ECO:0000256" key="10">
    <source>
        <dbReference type="ARBA" id="ARBA00023237"/>
    </source>
</evidence>
<keyword evidence="13" id="KW-0732">Signal</keyword>
<evidence type="ECO:0000256" key="11">
    <source>
        <dbReference type="PROSITE-ProRule" id="PRU01360"/>
    </source>
</evidence>
<evidence type="ECO:0000256" key="6">
    <source>
        <dbReference type="ARBA" id="ARBA00023004"/>
    </source>
</evidence>
<proteinExistence type="inferred from homology"/>
<name>A0ABY9TXX2_9GAMM</name>
<evidence type="ECO:0000256" key="8">
    <source>
        <dbReference type="ARBA" id="ARBA00023077"/>
    </source>
</evidence>
<evidence type="ECO:0000313" key="17">
    <source>
        <dbReference type="Proteomes" id="UP001258994"/>
    </source>
</evidence>
<dbReference type="InterPro" id="IPR036942">
    <property type="entry name" value="Beta-barrel_TonB_sf"/>
</dbReference>
<evidence type="ECO:0000256" key="2">
    <source>
        <dbReference type="ARBA" id="ARBA00022448"/>
    </source>
</evidence>
<evidence type="ECO:0000259" key="15">
    <source>
        <dbReference type="Pfam" id="PF07715"/>
    </source>
</evidence>
<evidence type="ECO:0000256" key="4">
    <source>
        <dbReference type="ARBA" id="ARBA00022496"/>
    </source>
</evidence>
<keyword evidence="2 11" id="KW-0813">Transport</keyword>
<dbReference type="InterPro" id="IPR000531">
    <property type="entry name" value="Beta-barrel_TonB"/>
</dbReference>
<evidence type="ECO:0000256" key="12">
    <source>
        <dbReference type="RuleBase" id="RU003357"/>
    </source>
</evidence>
<gene>
    <name evidence="16" type="ORF">RGQ13_06485</name>
</gene>
<keyword evidence="3 11" id="KW-1134">Transmembrane beta strand</keyword>